<reference evidence="1 2" key="1">
    <citation type="submission" date="2019-08" db="EMBL/GenBank/DDBJ databases">
        <title>Whole genome of Aphis craccivora.</title>
        <authorList>
            <person name="Voronova N.V."/>
            <person name="Shulinski R.S."/>
            <person name="Bandarenka Y.V."/>
            <person name="Zhorov D.G."/>
            <person name="Warner D."/>
        </authorList>
    </citation>
    <scope>NUCLEOTIDE SEQUENCE [LARGE SCALE GENOMIC DNA]</scope>
    <source>
        <strain evidence="1">180601</strain>
        <tissue evidence="1">Whole Body</tissue>
    </source>
</reference>
<dbReference type="EMBL" id="VUJU01004922">
    <property type="protein sequence ID" value="KAF0752831.1"/>
    <property type="molecule type" value="Genomic_DNA"/>
</dbReference>
<gene>
    <name evidence="1" type="ORF">FWK35_00013931</name>
</gene>
<protein>
    <submittedName>
        <fullName evidence="1">Uncharacterized protein</fullName>
    </submittedName>
</protein>
<sequence>MRHNFIDTIKKISQKYRKFQWSINNSNFSRFFLKTYFRFLSPKKMLDDQKNLKI</sequence>
<dbReference type="AlphaFoldDB" id="A0A6G0YBJ3"/>
<name>A0A6G0YBJ3_APHCR</name>
<keyword evidence="2" id="KW-1185">Reference proteome</keyword>
<evidence type="ECO:0000313" key="2">
    <source>
        <dbReference type="Proteomes" id="UP000478052"/>
    </source>
</evidence>
<organism evidence="1 2">
    <name type="scientific">Aphis craccivora</name>
    <name type="common">Cowpea aphid</name>
    <dbReference type="NCBI Taxonomy" id="307492"/>
    <lineage>
        <taxon>Eukaryota</taxon>
        <taxon>Metazoa</taxon>
        <taxon>Ecdysozoa</taxon>
        <taxon>Arthropoda</taxon>
        <taxon>Hexapoda</taxon>
        <taxon>Insecta</taxon>
        <taxon>Pterygota</taxon>
        <taxon>Neoptera</taxon>
        <taxon>Paraneoptera</taxon>
        <taxon>Hemiptera</taxon>
        <taxon>Sternorrhyncha</taxon>
        <taxon>Aphidomorpha</taxon>
        <taxon>Aphidoidea</taxon>
        <taxon>Aphididae</taxon>
        <taxon>Aphidini</taxon>
        <taxon>Aphis</taxon>
        <taxon>Aphis</taxon>
    </lineage>
</organism>
<evidence type="ECO:0000313" key="1">
    <source>
        <dbReference type="EMBL" id="KAF0752831.1"/>
    </source>
</evidence>
<accession>A0A6G0YBJ3</accession>
<proteinExistence type="predicted"/>
<dbReference type="Proteomes" id="UP000478052">
    <property type="component" value="Unassembled WGS sequence"/>
</dbReference>
<comment type="caution">
    <text evidence="1">The sequence shown here is derived from an EMBL/GenBank/DDBJ whole genome shotgun (WGS) entry which is preliminary data.</text>
</comment>